<gene>
    <name evidence="2" type="ORF">A2863_02610</name>
</gene>
<feature type="transmembrane region" description="Helical" evidence="1">
    <location>
        <begin position="30"/>
        <end position="48"/>
    </location>
</feature>
<dbReference type="SUPFAM" id="SSF63446">
    <property type="entry name" value="Type I dockerin domain"/>
    <property type="match status" value="1"/>
</dbReference>
<dbReference type="Gene3D" id="1.10.1330.10">
    <property type="entry name" value="Dockerin domain"/>
    <property type="match status" value="1"/>
</dbReference>
<keyword evidence="1" id="KW-0812">Transmembrane</keyword>
<evidence type="ECO:0000313" key="3">
    <source>
        <dbReference type="Proteomes" id="UP000178750"/>
    </source>
</evidence>
<reference evidence="2 3" key="1">
    <citation type="journal article" date="2016" name="Nat. Commun.">
        <title>Thousands of microbial genomes shed light on interconnected biogeochemical processes in an aquifer system.</title>
        <authorList>
            <person name="Anantharaman K."/>
            <person name="Brown C.T."/>
            <person name="Hug L.A."/>
            <person name="Sharon I."/>
            <person name="Castelle C.J."/>
            <person name="Probst A.J."/>
            <person name="Thomas B.C."/>
            <person name="Singh A."/>
            <person name="Wilkins M.J."/>
            <person name="Karaoz U."/>
            <person name="Brodie E.L."/>
            <person name="Williams K.H."/>
            <person name="Hubbard S.S."/>
            <person name="Banfield J.F."/>
        </authorList>
    </citation>
    <scope>NUCLEOTIDE SEQUENCE [LARGE SCALE GENOMIC DNA]</scope>
</reference>
<accession>A0A1F7Y3P1</accession>
<dbReference type="EMBL" id="MGGF01000016">
    <property type="protein sequence ID" value="OGM21947.1"/>
    <property type="molecule type" value="Genomic_DNA"/>
</dbReference>
<evidence type="ECO:0000256" key="1">
    <source>
        <dbReference type="SAM" id="Phobius"/>
    </source>
</evidence>
<organism evidence="2 3">
    <name type="scientific">Candidatus Woesebacteria bacterium RIFCSPHIGHO2_01_FULL_38_9b</name>
    <dbReference type="NCBI Taxonomy" id="1802493"/>
    <lineage>
        <taxon>Bacteria</taxon>
        <taxon>Candidatus Woeseibacteriota</taxon>
    </lineage>
</organism>
<protein>
    <recommendedName>
        <fullName evidence="4">Cohesin domain-containing protein</fullName>
    </recommendedName>
</protein>
<dbReference type="GO" id="GO:0000272">
    <property type="term" value="P:polysaccharide catabolic process"/>
    <property type="evidence" value="ECO:0007669"/>
    <property type="project" value="InterPro"/>
</dbReference>
<dbReference type="Proteomes" id="UP000178750">
    <property type="component" value="Unassembled WGS sequence"/>
</dbReference>
<evidence type="ECO:0008006" key="4">
    <source>
        <dbReference type="Google" id="ProtNLM"/>
    </source>
</evidence>
<proteinExistence type="predicted"/>
<dbReference type="AlphaFoldDB" id="A0A1F7Y3P1"/>
<dbReference type="InterPro" id="IPR036439">
    <property type="entry name" value="Dockerin_dom_sf"/>
</dbReference>
<name>A0A1F7Y3P1_9BACT</name>
<sequence length="272" mass="30499">MEIKFRNLKAKKYKRCYYELMTKIKKFSEYRFIVLLIIALGVFVGVVLTSRVQEIRRRAVTSGPVLYFLPSEISVPTQSVNQLYDIYLDTKGYEVNGAVFEIKFDPGVIVIKDIIEGDILRLVIDKSVEGGTAYLSVVIADETKPFVGVGKAVMVLFDTYITPATTYFTFEPNTQIHTKGLTSNILDKAIMGTVHIGLVPSPLPTQIISPEPTPCVRYGDADGNCKVDFIDFAIWMLHFGQATTNGITDGDFNNSNFVDFVDYAIWRLNFGT</sequence>
<keyword evidence="1" id="KW-0472">Membrane</keyword>
<evidence type="ECO:0000313" key="2">
    <source>
        <dbReference type="EMBL" id="OGM21947.1"/>
    </source>
</evidence>
<keyword evidence="1" id="KW-1133">Transmembrane helix</keyword>
<comment type="caution">
    <text evidence="2">The sequence shown here is derived from an EMBL/GenBank/DDBJ whole genome shotgun (WGS) entry which is preliminary data.</text>
</comment>